<evidence type="ECO:0000256" key="3">
    <source>
        <dbReference type="ARBA" id="ARBA00022729"/>
    </source>
</evidence>
<keyword evidence="10" id="KW-1185">Reference proteome</keyword>
<feature type="non-terminal residue" evidence="11">
    <location>
        <position position="1"/>
    </location>
</feature>
<feature type="domain" description="Cadherin" evidence="9">
    <location>
        <begin position="239"/>
        <end position="342"/>
    </location>
</feature>
<keyword evidence="3" id="KW-0732">Signal</keyword>
<evidence type="ECO:0000313" key="11">
    <source>
        <dbReference type="RefSeq" id="XP_022236339.1"/>
    </source>
</evidence>
<sequence>VIATDLGNLSSSTFLTITVEDENDNAPQFQHGPLLVELPETAKPGSKVVQVGAVDADAKGINSKVEYVITSGARNDIRIDRLTGEIFVVGYLSPETFYLINVTAVDGKGLASSTYVNISVTDVNDHRPEFVKSEYTFNIREGDYREQRWKLGVLHAVDEDTGKNGLVDYTIMMAFDEGFPFVVDVHTGEVFSKGVIDRETLSSYTFSVMALDYGEPPLNSTVNITIEVEDVNDERPKFLTDPYLAEVSENKDPGLKVTKITAVDADSGENGLVFYQLGGGHQNQFYIDSKDGTVWTLSKLDYEKQKFYNMTVIAYDHGTPSQNSSVKLWITVIDTNDIVPEFQKSVYTLEVAESTKVGESLLLSNDHSNPPNSDKTELNIIVGAGTGVRLFSSRLYEVTVEENQVAPLPVLDLNTTDEIAYKPVRYGISEQDVDGMFDIEKETGLLILTRTLDREETSQYLLKIRAEDLLRNRYTRS</sequence>
<evidence type="ECO:0000256" key="4">
    <source>
        <dbReference type="ARBA" id="ARBA00022737"/>
    </source>
</evidence>
<evidence type="ECO:0000256" key="5">
    <source>
        <dbReference type="ARBA" id="ARBA00022837"/>
    </source>
</evidence>
<keyword evidence="4" id="KW-0677">Repeat</keyword>
<feature type="domain" description="Cadherin" evidence="9">
    <location>
        <begin position="30"/>
        <end position="130"/>
    </location>
</feature>
<protein>
    <submittedName>
        <fullName evidence="11">Cadherin EGF LAG seven-pass G-type receptor 2-like</fullName>
    </submittedName>
</protein>
<dbReference type="InterPro" id="IPR015919">
    <property type="entry name" value="Cadherin-like_sf"/>
</dbReference>
<name>A0ABM1RY84_LIMPO</name>
<dbReference type="InterPro" id="IPR002126">
    <property type="entry name" value="Cadherin-like_dom"/>
</dbReference>
<keyword evidence="5 8" id="KW-0106">Calcium</keyword>
<dbReference type="Pfam" id="PF00028">
    <property type="entry name" value="Cadherin"/>
    <property type="match status" value="4"/>
</dbReference>
<dbReference type="PRINTS" id="PR00205">
    <property type="entry name" value="CADHERIN"/>
</dbReference>
<dbReference type="InterPro" id="IPR039808">
    <property type="entry name" value="Cadherin"/>
</dbReference>
<evidence type="ECO:0000313" key="10">
    <source>
        <dbReference type="Proteomes" id="UP000694941"/>
    </source>
</evidence>
<keyword evidence="6" id="KW-1133">Transmembrane helix</keyword>
<evidence type="ECO:0000256" key="7">
    <source>
        <dbReference type="ARBA" id="ARBA00023136"/>
    </source>
</evidence>
<comment type="subcellular location">
    <subcellularLocation>
        <location evidence="1">Membrane</location>
        <topology evidence="1">Single-pass membrane protein</topology>
    </subcellularLocation>
</comment>
<feature type="domain" description="Cadherin" evidence="9">
    <location>
        <begin position="392"/>
        <end position="468"/>
    </location>
</feature>
<dbReference type="PANTHER" id="PTHR24027:SF422">
    <property type="entry name" value="CADHERIN DOMAIN-CONTAINING PROTEIN"/>
    <property type="match status" value="1"/>
</dbReference>
<dbReference type="PROSITE" id="PS50268">
    <property type="entry name" value="CADHERIN_2"/>
    <property type="match status" value="5"/>
</dbReference>
<dbReference type="CDD" id="cd11304">
    <property type="entry name" value="Cadherin_repeat"/>
    <property type="match status" value="5"/>
</dbReference>
<organism evidence="10 11">
    <name type="scientific">Limulus polyphemus</name>
    <name type="common">Atlantic horseshoe crab</name>
    <dbReference type="NCBI Taxonomy" id="6850"/>
    <lineage>
        <taxon>Eukaryota</taxon>
        <taxon>Metazoa</taxon>
        <taxon>Ecdysozoa</taxon>
        <taxon>Arthropoda</taxon>
        <taxon>Chelicerata</taxon>
        <taxon>Merostomata</taxon>
        <taxon>Xiphosura</taxon>
        <taxon>Limulidae</taxon>
        <taxon>Limulus</taxon>
    </lineage>
</organism>
<feature type="non-terminal residue" evidence="11">
    <location>
        <position position="477"/>
    </location>
</feature>
<gene>
    <name evidence="11" type="primary">LOC111083903</name>
</gene>
<dbReference type="Proteomes" id="UP000694941">
    <property type="component" value="Unplaced"/>
</dbReference>
<dbReference type="InterPro" id="IPR020894">
    <property type="entry name" value="Cadherin_CS"/>
</dbReference>
<dbReference type="PANTHER" id="PTHR24027">
    <property type="entry name" value="CADHERIN-23"/>
    <property type="match status" value="1"/>
</dbReference>
<dbReference type="PROSITE" id="PS00232">
    <property type="entry name" value="CADHERIN_1"/>
    <property type="match status" value="2"/>
</dbReference>
<evidence type="ECO:0000256" key="1">
    <source>
        <dbReference type="ARBA" id="ARBA00004167"/>
    </source>
</evidence>
<evidence type="ECO:0000256" key="8">
    <source>
        <dbReference type="PROSITE-ProRule" id="PRU00043"/>
    </source>
</evidence>
<proteinExistence type="predicted"/>
<dbReference type="SUPFAM" id="SSF49313">
    <property type="entry name" value="Cadherin-like"/>
    <property type="match status" value="4"/>
</dbReference>
<dbReference type="GeneID" id="111083903"/>
<dbReference type="Gene3D" id="2.60.40.60">
    <property type="entry name" value="Cadherins"/>
    <property type="match status" value="5"/>
</dbReference>
<dbReference type="RefSeq" id="XP_022236339.1">
    <property type="nucleotide sequence ID" value="XM_022380631.1"/>
</dbReference>
<keyword evidence="2" id="KW-0812">Transmembrane</keyword>
<dbReference type="SMART" id="SM00112">
    <property type="entry name" value="CA"/>
    <property type="match status" value="4"/>
</dbReference>
<feature type="domain" description="Cadherin" evidence="9">
    <location>
        <begin position="131"/>
        <end position="238"/>
    </location>
</feature>
<reference evidence="11" key="1">
    <citation type="submission" date="2025-08" db="UniProtKB">
        <authorList>
            <consortium name="RefSeq"/>
        </authorList>
    </citation>
    <scope>IDENTIFICATION</scope>
    <source>
        <tissue evidence="11">Muscle</tissue>
    </source>
</reference>
<keyword evidence="7" id="KW-0472">Membrane</keyword>
<feature type="domain" description="Cadherin" evidence="9">
    <location>
        <begin position="1"/>
        <end position="29"/>
    </location>
</feature>
<evidence type="ECO:0000256" key="2">
    <source>
        <dbReference type="ARBA" id="ARBA00022692"/>
    </source>
</evidence>
<evidence type="ECO:0000259" key="9">
    <source>
        <dbReference type="PROSITE" id="PS50268"/>
    </source>
</evidence>
<accession>A0ABM1RY84</accession>
<evidence type="ECO:0000256" key="6">
    <source>
        <dbReference type="ARBA" id="ARBA00022989"/>
    </source>
</evidence>